<dbReference type="Proteomes" id="UP000824082">
    <property type="component" value="Unassembled WGS sequence"/>
</dbReference>
<feature type="transmembrane region" description="Helical" evidence="10">
    <location>
        <begin position="20"/>
        <end position="39"/>
    </location>
</feature>
<keyword evidence="4" id="KW-1003">Cell membrane</keyword>
<evidence type="ECO:0000313" key="12">
    <source>
        <dbReference type="EMBL" id="HIU41063.1"/>
    </source>
</evidence>
<feature type="transmembrane region" description="Helical" evidence="10">
    <location>
        <begin position="202"/>
        <end position="221"/>
    </location>
</feature>
<evidence type="ECO:0000256" key="7">
    <source>
        <dbReference type="ARBA" id="ARBA00022989"/>
    </source>
</evidence>
<evidence type="ECO:0000256" key="1">
    <source>
        <dbReference type="ARBA" id="ARBA00004651"/>
    </source>
</evidence>
<reference evidence="12" key="2">
    <citation type="journal article" date="2021" name="PeerJ">
        <title>Extensive microbial diversity within the chicken gut microbiome revealed by metagenomics and culture.</title>
        <authorList>
            <person name="Gilroy R."/>
            <person name="Ravi A."/>
            <person name="Getino M."/>
            <person name="Pursley I."/>
            <person name="Horton D.L."/>
            <person name="Alikhan N.F."/>
            <person name="Baker D."/>
            <person name="Gharbi K."/>
            <person name="Hall N."/>
            <person name="Watson M."/>
            <person name="Adriaenssens E.M."/>
            <person name="Foster-Nyarko E."/>
            <person name="Jarju S."/>
            <person name="Secka A."/>
            <person name="Antonio M."/>
            <person name="Oren A."/>
            <person name="Chaudhuri R.R."/>
            <person name="La Ragione R."/>
            <person name="Hildebrand F."/>
            <person name="Pallen M.J."/>
        </authorList>
    </citation>
    <scope>NUCLEOTIDE SEQUENCE</scope>
    <source>
        <strain evidence="12">4509</strain>
    </source>
</reference>
<dbReference type="AlphaFoldDB" id="A0A9D1IPD1"/>
<reference evidence="12" key="1">
    <citation type="submission" date="2020-10" db="EMBL/GenBank/DDBJ databases">
        <authorList>
            <person name="Gilroy R."/>
        </authorList>
    </citation>
    <scope>NUCLEOTIDE SEQUENCE</scope>
    <source>
        <strain evidence="12">4509</strain>
    </source>
</reference>
<protein>
    <recommendedName>
        <fullName evidence="2">Protein translocase subunit SecF</fullName>
    </recommendedName>
</protein>
<dbReference type="NCBIfam" id="TIGR00966">
    <property type="entry name" value="transloc_SecF"/>
    <property type="match status" value="1"/>
</dbReference>
<dbReference type="InterPro" id="IPR048634">
    <property type="entry name" value="SecD_SecF_C"/>
</dbReference>
<accession>A0A9D1IPD1</accession>
<dbReference type="PANTHER" id="PTHR30081">
    <property type="entry name" value="PROTEIN-EXPORT MEMBRANE PROTEIN SEC"/>
    <property type="match status" value="1"/>
</dbReference>
<keyword evidence="8" id="KW-0811">Translocation</keyword>
<dbReference type="InterPro" id="IPR022645">
    <property type="entry name" value="SecD/SecF_bac"/>
</dbReference>
<gene>
    <name evidence="12" type="ORF">IAD19_00750</name>
</gene>
<dbReference type="GO" id="GO:0005886">
    <property type="term" value="C:plasma membrane"/>
    <property type="evidence" value="ECO:0007669"/>
    <property type="project" value="UniProtKB-SubCell"/>
</dbReference>
<evidence type="ECO:0000256" key="3">
    <source>
        <dbReference type="ARBA" id="ARBA00022448"/>
    </source>
</evidence>
<evidence type="ECO:0000256" key="4">
    <source>
        <dbReference type="ARBA" id="ARBA00022475"/>
    </source>
</evidence>
<dbReference type="EMBL" id="DVMX01000014">
    <property type="protein sequence ID" value="HIU41063.1"/>
    <property type="molecule type" value="Genomic_DNA"/>
</dbReference>
<feature type="transmembrane region" description="Helical" evidence="10">
    <location>
        <begin position="141"/>
        <end position="162"/>
    </location>
</feature>
<evidence type="ECO:0000313" key="13">
    <source>
        <dbReference type="Proteomes" id="UP000824082"/>
    </source>
</evidence>
<evidence type="ECO:0000256" key="9">
    <source>
        <dbReference type="ARBA" id="ARBA00023136"/>
    </source>
</evidence>
<keyword evidence="9 10" id="KW-0472">Membrane</keyword>
<comment type="subcellular location">
    <subcellularLocation>
        <location evidence="1">Cell membrane</location>
        <topology evidence="1">Multi-pass membrane protein</topology>
    </subcellularLocation>
</comment>
<organism evidence="12 13">
    <name type="scientific">Candidatus Egerieicola faecale</name>
    <dbReference type="NCBI Taxonomy" id="2840774"/>
    <lineage>
        <taxon>Bacteria</taxon>
        <taxon>Bacillati</taxon>
        <taxon>Bacillota</taxon>
        <taxon>Clostridia</taxon>
        <taxon>Eubacteriales</taxon>
        <taxon>Oscillospiraceae</taxon>
        <taxon>Oscillospiraceae incertae sedis</taxon>
        <taxon>Candidatus Egerieicola</taxon>
    </lineage>
</organism>
<dbReference type="InterPro" id="IPR022813">
    <property type="entry name" value="SecD/SecF_arch_bac"/>
</dbReference>
<evidence type="ECO:0000259" key="11">
    <source>
        <dbReference type="Pfam" id="PF02355"/>
    </source>
</evidence>
<dbReference type="PANTHER" id="PTHR30081:SF8">
    <property type="entry name" value="PROTEIN TRANSLOCASE SUBUNIT SECF"/>
    <property type="match status" value="1"/>
</dbReference>
<dbReference type="Pfam" id="PF02355">
    <property type="entry name" value="SecD_SecF_C"/>
    <property type="match status" value="1"/>
</dbReference>
<feature type="non-terminal residue" evidence="12">
    <location>
        <position position="242"/>
    </location>
</feature>
<feature type="transmembrane region" description="Helical" evidence="10">
    <location>
        <begin position="174"/>
        <end position="196"/>
    </location>
</feature>
<keyword evidence="7 10" id="KW-1133">Transmembrane helix</keyword>
<sequence length="242" mass="26400">MKLLHRDFHIDFMGKKKIFFIISAACMVIIALWGVIFGVDLDISFKGGTIFTYTYSDANAELDQGALASAAQEVLGEEVEVEPKQDLASNTPTLDISMTSAVTMEESSIDELTAALQEAAPDLGLEYSTITSVNPSIGMDFFGKCLVAVGVGIIIMIIYLGIRFRLINGWKAAITAVLALVHDMVFVYGAFVICGFPLDSNFIAVMLTILGYSANNTVIIYDRIRENTKLFGKKTSRAQIVN</sequence>
<evidence type="ECO:0000256" key="5">
    <source>
        <dbReference type="ARBA" id="ARBA00022692"/>
    </source>
</evidence>
<dbReference type="GO" id="GO:0006886">
    <property type="term" value="P:intracellular protein transport"/>
    <property type="evidence" value="ECO:0007669"/>
    <property type="project" value="InterPro"/>
</dbReference>
<comment type="caution">
    <text evidence="12">The sequence shown here is derived from an EMBL/GenBank/DDBJ whole genome shotgun (WGS) entry which is preliminary data.</text>
</comment>
<feature type="domain" description="Protein export membrane protein SecD/SecF C-terminal" evidence="11">
    <location>
        <begin position="125"/>
        <end position="234"/>
    </location>
</feature>
<evidence type="ECO:0000256" key="6">
    <source>
        <dbReference type="ARBA" id="ARBA00022927"/>
    </source>
</evidence>
<dbReference type="InterPro" id="IPR005665">
    <property type="entry name" value="SecF_bac"/>
</dbReference>
<dbReference type="GO" id="GO:0015450">
    <property type="term" value="F:protein-transporting ATPase activity"/>
    <property type="evidence" value="ECO:0007669"/>
    <property type="project" value="InterPro"/>
</dbReference>
<evidence type="ECO:0000256" key="2">
    <source>
        <dbReference type="ARBA" id="ARBA00015792"/>
    </source>
</evidence>
<name>A0A9D1IPD1_9FIRM</name>
<keyword evidence="3" id="KW-0813">Transport</keyword>
<dbReference type="PRINTS" id="PR01755">
    <property type="entry name" value="SECFTRNLCASE"/>
</dbReference>
<keyword evidence="5 10" id="KW-0812">Transmembrane</keyword>
<dbReference type="Gene3D" id="1.20.1640.10">
    <property type="entry name" value="Multidrug efflux transporter AcrB transmembrane domain"/>
    <property type="match status" value="1"/>
</dbReference>
<keyword evidence="6" id="KW-0653">Protein transport</keyword>
<evidence type="ECO:0000256" key="10">
    <source>
        <dbReference type="SAM" id="Phobius"/>
    </source>
</evidence>
<dbReference type="SUPFAM" id="SSF82866">
    <property type="entry name" value="Multidrug efflux transporter AcrB transmembrane domain"/>
    <property type="match status" value="1"/>
</dbReference>
<evidence type="ECO:0000256" key="8">
    <source>
        <dbReference type="ARBA" id="ARBA00023010"/>
    </source>
</evidence>
<proteinExistence type="predicted"/>